<keyword evidence="11" id="KW-1185">Reference proteome</keyword>
<dbReference type="GO" id="GO:0140662">
    <property type="term" value="F:ATP-dependent protein folding chaperone"/>
    <property type="evidence" value="ECO:0007669"/>
    <property type="project" value="InterPro"/>
</dbReference>
<accession>A0A498SH30</accession>
<gene>
    <name evidence="10" type="ORF">NAV_LOCUS7672</name>
</gene>
<dbReference type="OrthoDB" id="10248520at2759"/>
<reference evidence="10 11" key="1">
    <citation type="submission" date="2018-08" db="EMBL/GenBank/DDBJ databases">
        <authorList>
            <person name="Laetsch R D."/>
            <person name="Stevens L."/>
            <person name="Kumar S."/>
            <person name="Blaxter L. M."/>
        </authorList>
    </citation>
    <scope>NUCLEOTIDE SEQUENCE [LARGE SCALE GENOMIC DNA]</scope>
</reference>
<dbReference type="InterPro" id="IPR027410">
    <property type="entry name" value="TCP-1-like_intermed_sf"/>
</dbReference>
<dbReference type="Gene3D" id="3.50.7.10">
    <property type="entry name" value="GroEL"/>
    <property type="match status" value="2"/>
</dbReference>
<evidence type="ECO:0000256" key="5">
    <source>
        <dbReference type="ARBA" id="ARBA00022840"/>
    </source>
</evidence>
<dbReference type="PROSITE" id="PS00751">
    <property type="entry name" value="TCP1_2"/>
    <property type="match status" value="1"/>
</dbReference>
<organism evidence="10 11">
    <name type="scientific">Acanthocheilonema viteae</name>
    <name type="common">Filarial nematode worm</name>
    <name type="synonym">Dipetalonema viteae</name>
    <dbReference type="NCBI Taxonomy" id="6277"/>
    <lineage>
        <taxon>Eukaryota</taxon>
        <taxon>Metazoa</taxon>
        <taxon>Ecdysozoa</taxon>
        <taxon>Nematoda</taxon>
        <taxon>Chromadorea</taxon>
        <taxon>Rhabditida</taxon>
        <taxon>Spirurina</taxon>
        <taxon>Spiruromorpha</taxon>
        <taxon>Filarioidea</taxon>
        <taxon>Onchocercidae</taxon>
        <taxon>Acanthocheilonema</taxon>
    </lineage>
</organism>
<keyword evidence="4 9" id="KW-0547">Nucleotide-binding</keyword>
<comment type="similarity">
    <text evidence="2 9">Belongs to the TCP-1 chaperonin family.</text>
</comment>
<dbReference type="InterPro" id="IPR002194">
    <property type="entry name" value="Chaperonin_TCP-1_CS"/>
</dbReference>
<dbReference type="InterPro" id="IPR012718">
    <property type="entry name" value="Chap_CCT_epsi"/>
</dbReference>
<dbReference type="PRINTS" id="PR00304">
    <property type="entry name" value="TCOMPLEXTCP1"/>
</dbReference>
<dbReference type="SUPFAM" id="SSF48592">
    <property type="entry name" value="GroEL equatorial domain-like"/>
    <property type="match status" value="1"/>
</dbReference>
<dbReference type="STRING" id="6277.A0A498SH30"/>
<dbReference type="Gene3D" id="1.10.560.10">
    <property type="entry name" value="GroEL-like equatorial domain"/>
    <property type="match status" value="2"/>
</dbReference>
<dbReference type="Gene3D" id="3.30.260.10">
    <property type="entry name" value="TCP-1-like chaperonin intermediate domain"/>
    <property type="match status" value="2"/>
</dbReference>
<evidence type="ECO:0000313" key="10">
    <source>
        <dbReference type="EMBL" id="VBB32881.1"/>
    </source>
</evidence>
<evidence type="ECO:0000256" key="3">
    <source>
        <dbReference type="ARBA" id="ARBA00022490"/>
    </source>
</evidence>
<sequence length="583" mass="64032">MMADAATAHVLFDEFGQPFILLRDQEKQKRLTGTEALKSHILAARAVVSTLKSSLGPLGLDKMLVSGDGDVTITNDGATIMEKMDVEHHVARLMVELSKSQDDEIGDGTTGVVVLAGALLEQAEDLLDKGIHPIKIADGFDMACKKALATLENIAQSFPIHNRELLIESAITALGSKIVNRCMRRLAEIAVDAVLSVADLEKKDVDFELIKIEGKVGGRLEDTCLVKGVVIDKTMSHPQMPKELTDAKIAILTCPFEPPKPKTKHKLDITSTADFQSLREYERITFEKMIGQVKESGATLAICQWGFDDEANHLLLAHNLPAVRWVGGPEIELIAIATDGRIVPRFAELKPEKLGKAGRVREMAFGTAKANFISCYVAIYSEQEIFCIEIVIGSTFIVHALRAAHNRMDRMLCIEECPNNRAVTVFIRGGNKLMIEESKRCLHDALCVVRNLIRDNRIVYGGGAAEISCSLAVAEEADKIESIEQYAFRAFADALESIPMALAENSGLSSIDTVTDIKAKQIQQSNPRLGVDCLSVGTNDMEKQKVMETLLSKKAQISLATQVVRMILKIDDVRVPESEEQRM</sequence>
<dbReference type="InterPro" id="IPR027409">
    <property type="entry name" value="GroEL-like_apical_dom_sf"/>
</dbReference>
<dbReference type="GO" id="GO:0005832">
    <property type="term" value="C:chaperonin-containing T-complex"/>
    <property type="evidence" value="ECO:0007669"/>
    <property type="project" value="UniProtKB-ARBA"/>
</dbReference>
<protein>
    <recommendedName>
        <fullName evidence="7">T-complex protein 1 subunit epsilon</fullName>
    </recommendedName>
    <alternativeName>
        <fullName evidence="8">CCT-epsilon</fullName>
    </alternativeName>
</protein>
<dbReference type="PROSITE" id="PS00750">
    <property type="entry name" value="TCP1_1"/>
    <property type="match status" value="1"/>
</dbReference>
<evidence type="ECO:0000256" key="1">
    <source>
        <dbReference type="ARBA" id="ARBA00004496"/>
    </source>
</evidence>
<comment type="subcellular location">
    <subcellularLocation>
        <location evidence="1">Cytoplasm</location>
    </subcellularLocation>
</comment>
<dbReference type="InterPro" id="IPR002423">
    <property type="entry name" value="Cpn60/GroEL/TCP-1"/>
</dbReference>
<dbReference type="AlphaFoldDB" id="A0A498SH30"/>
<keyword evidence="3" id="KW-0963">Cytoplasm</keyword>
<dbReference type="PANTHER" id="PTHR11353">
    <property type="entry name" value="CHAPERONIN"/>
    <property type="match status" value="1"/>
</dbReference>
<name>A0A498SH30_ACAVI</name>
<evidence type="ECO:0000256" key="6">
    <source>
        <dbReference type="ARBA" id="ARBA00023186"/>
    </source>
</evidence>
<evidence type="ECO:0000256" key="4">
    <source>
        <dbReference type="ARBA" id="ARBA00022741"/>
    </source>
</evidence>
<dbReference type="FunFam" id="3.50.7.10:FF:000003">
    <property type="entry name" value="T-complex protein 1 subunit epsilon"/>
    <property type="match status" value="1"/>
</dbReference>
<evidence type="ECO:0000256" key="7">
    <source>
        <dbReference type="ARBA" id="ARBA00024086"/>
    </source>
</evidence>
<dbReference type="FunFam" id="1.10.560.10:FF:000049">
    <property type="entry name" value="T-complex protein 1 subunitTheta, putative"/>
    <property type="match status" value="1"/>
</dbReference>
<dbReference type="InterPro" id="IPR017998">
    <property type="entry name" value="Chaperone_TCP-1"/>
</dbReference>
<dbReference type="Pfam" id="PF00118">
    <property type="entry name" value="Cpn60_TCP1"/>
    <property type="match status" value="1"/>
</dbReference>
<dbReference type="SUPFAM" id="SSF52029">
    <property type="entry name" value="GroEL apical domain-like"/>
    <property type="match status" value="1"/>
</dbReference>
<dbReference type="GO" id="GO:0051082">
    <property type="term" value="F:unfolded protein binding"/>
    <property type="evidence" value="ECO:0007669"/>
    <property type="project" value="InterPro"/>
</dbReference>
<evidence type="ECO:0000256" key="8">
    <source>
        <dbReference type="ARBA" id="ARBA00033325"/>
    </source>
</evidence>
<keyword evidence="6 9" id="KW-0143">Chaperone</keyword>
<dbReference type="PROSITE" id="PS00995">
    <property type="entry name" value="TCP1_3"/>
    <property type="match status" value="1"/>
</dbReference>
<dbReference type="EMBL" id="UPTC01001995">
    <property type="protein sequence ID" value="VBB32881.1"/>
    <property type="molecule type" value="Genomic_DNA"/>
</dbReference>
<keyword evidence="5 9" id="KW-0067">ATP-binding</keyword>
<dbReference type="SUPFAM" id="SSF54849">
    <property type="entry name" value="GroEL-intermediate domain like"/>
    <property type="match status" value="1"/>
</dbReference>
<proteinExistence type="inferred from homology"/>
<evidence type="ECO:0000256" key="9">
    <source>
        <dbReference type="RuleBase" id="RU004187"/>
    </source>
</evidence>
<dbReference type="GO" id="GO:0005524">
    <property type="term" value="F:ATP binding"/>
    <property type="evidence" value="ECO:0007669"/>
    <property type="project" value="UniProtKB-KW"/>
</dbReference>
<evidence type="ECO:0000256" key="2">
    <source>
        <dbReference type="ARBA" id="ARBA00008020"/>
    </source>
</evidence>
<dbReference type="GO" id="GO:0016887">
    <property type="term" value="F:ATP hydrolysis activity"/>
    <property type="evidence" value="ECO:0007669"/>
    <property type="project" value="InterPro"/>
</dbReference>
<dbReference type="Proteomes" id="UP000276991">
    <property type="component" value="Unassembled WGS sequence"/>
</dbReference>
<evidence type="ECO:0000313" key="11">
    <source>
        <dbReference type="Proteomes" id="UP000276991"/>
    </source>
</evidence>
<dbReference type="CDD" id="cd03339">
    <property type="entry name" value="TCP1_epsilon"/>
    <property type="match status" value="1"/>
</dbReference>
<dbReference type="InterPro" id="IPR027413">
    <property type="entry name" value="GROEL-like_equatorial_sf"/>
</dbReference>